<dbReference type="PROSITE" id="PS50231">
    <property type="entry name" value="RICIN_B_LECTIN"/>
    <property type="match status" value="1"/>
</dbReference>
<gene>
    <name evidence="2" type="ORF">Drose_23060</name>
</gene>
<dbReference type="InterPro" id="IPR000772">
    <property type="entry name" value="Ricin_B_lectin"/>
</dbReference>
<dbReference type="RefSeq" id="WP_260723426.1">
    <property type="nucleotide sequence ID" value="NZ_CP073721.1"/>
</dbReference>
<dbReference type="SUPFAM" id="SSF50370">
    <property type="entry name" value="Ricin B-like lectins"/>
    <property type="match status" value="1"/>
</dbReference>
<dbReference type="Proteomes" id="UP001058271">
    <property type="component" value="Chromosome"/>
</dbReference>
<name>A0ABY5YXK6_9ACTN</name>
<organism evidence="2 3">
    <name type="scientific">Dactylosporangium roseum</name>
    <dbReference type="NCBI Taxonomy" id="47989"/>
    <lineage>
        <taxon>Bacteria</taxon>
        <taxon>Bacillati</taxon>
        <taxon>Actinomycetota</taxon>
        <taxon>Actinomycetes</taxon>
        <taxon>Micromonosporales</taxon>
        <taxon>Micromonosporaceae</taxon>
        <taxon>Dactylosporangium</taxon>
    </lineage>
</organism>
<dbReference type="SMART" id="SM00458">
    <property type="entry name" value="RICIN"/>
    <property type="match status" value="1"/>
</dbReference>
<dbReference type="EMBL" id="CP073721">
    <property type="protein sequence ID" value="UWZ34129.1"/>
    <property type="molecule type" value="Genomic_DNA"/>
</dbReference>
<sequence length="282" mass="29584">MTTTDLTDPLAIDLPDTEPSLVRPYVRLLAAHRSTGAHWDSTTTHTSRPEYHGRHARTPEDLRVAPFTRTRPAVEPPPVRYALPPGHSTRRTLAVGSTALVLALSTTALVLSAADPAAAPVRKGAESELAAPQVAQLRTAAAPVPAAPGTGAAPAQDALPIEGGPVTAVLRPATRTGRITGSAGLCLDGGRMRLSACDTSPGQVWTITGDGAVRTLGRCLEWTRTGTALADCDGRPPQRWQPGPGGVLRSAASTQCLSAPDRRRPPRLTTCDLSEAQHWTLP</sequence>
<feature type="domain" description="Ricin B lectin" evidence="1">
    <location>
        <begin position="171"/>
        <end position="282"/>
    </location>
</feature>
<keyword evidence="3" id="KW-1185">Reference proteome</keyword>
<proteinExistence type="predicted"/>
<dbReference type="Gene3D" id="2.80.10.50">
    <property type="match status" value="1"/>
</dbReference>
<reference evidence="2" key="1">
    <citation type="submission" date="2021-04" db="EMBL/GenBank/DDBJ databases">
        <title>Biosynthetic gene clusters of Dactylosporangioum roseum.</title>
        <authorList>
            <person name="Hartkoorn R.C."/>
            <person name="Beaudoing E."/>
            <person name="Hot D."/>
            <person name="Moureu S."/>
        </authorList>
    </citation>
    <scope>NUCLEOTIDE SEQUENCE</scope>
    <source>
        <strain evidence="2">NRRL B-16295</strain>
    </source>
</reference>
<dbReference type="InterPro" id="IPR035992">
    <property type="entry name" value="Ricin_B-like_lectins"/>
</dbReference>
<accession>A0ABY5YXK6</accession>
<evidence type="ECO:0000313" key="2">
    <source>
        <dbReference type="EMBL" id="UWZ34129.1"/>
    </source>
</evidence>
<dbReference type="Pfam" id="PF00652">
    <property type="entry name" value="Ricin_B_lectin"/>
    <property type="match status" value="1"/>
</dbReference>
<evidence type="ECO:0000259" key="1">
    <source>
        <dbReference type="SMART" id="SM00458"/>
    </source>
</evidence>
<protein>
    <submittedName>
        <fullName evidence="2">RICIN domain-containing protein</fullName>
    </submittedName>
</protein>
<evidence type="ECO:0000313" key="3">
    <source>
        <dbReference type="Proteomes" id="UP001058271"/>
    </source>
</evidence>